<evidence type="ECO:0008006" key="4">
    <source>
        <dbReference type="Google" id="ProtNLM"/>
    </source>
</evidence>
<dbReference type="Proteomes" id="UP000575083">
    <property type="component" value="Unassembled WGS sequence"/>
</dbReference>
<feature type="transmembrane region" description="Helical" evidence="1">
    <location>
        <begin position="93"/>
        <end position="115"/>
    </location>
</feature>
<proteinExistence type="predicted"/>
<feature type="transmembrane region" description="Helical" evidence="1">
    <location>
        <begin position="64"/>
        <end position="86"/>
    </location>
</feature>
<protein>
    <recommendedName>
        <fullName evidence="4">Transmembrane protein</fullName>
    </recommendedName>
</protein>
<feature type="transmembrane region" description="Helical" evidence="1">
    <location>
        <begin position="12"/>
        <end position="30"/>
    </location>
</feature>
<keyword evidence="1" id="KW-1133">Transmembrane helix</keyword>
<dbReference type="RefSeq" id="WP_311773845.1">
    <property type="nucleotide sequence ID" value="NZ_JACHLK010000008.1"/>
</dbReference>
<gene>
    <name evidence="2" type="ORF">HNP48_004082</name>
</gene>
<keyword evidence="1" id="KW-0812">Transmembrane</keyword>
<evidence type="ECO:0000256" key="1">
    <source>
        <dbReference type="SAM" id="Phobius"/>
    </source>
</evidence>
<keyword evidence="3" id="KW-1185">Reference proteome</keyword>
<organism evidence="2 3">
    <name type="scientific">Acidovorax soli</name>
    <dbReference type="NCBI Taxonomy" id="592050"/>
    <lineage>
        <taxon>Bacteria</taxon>
        <taxon>Pseudomonadati</taxon>
        <taxon>Pseudomonadota</taxon>
        <taxon>Betaproteobacteria</taxon>
        <taxon>Burkholderiales</taxon>
        <taxon>Comamonadaceae</taxon>
        <taxon>Acidovorax</taxon>
    </lineage>
</organism>
<evidence type="ECO:0000313" key="3">
    <source>
        <dbReference type="Proteomes" id="UP000575083"/>
    </source>
</evidence>
<sequence>MPPALRKLLLWPLRPIGHLAGWLLALLIVFEEWGWEPLQKILARIGRWPGLRWIEGTVRGLPPWAALLLFTLPSLMLLPVKLLALWTIGQGHLVLGMLIIVGAKLVGTAVLARLFTLTQPALLQLRWFAWVYARWMHTKALLLERVRASWPWRAGRVLKRQWRMRWQAWRRRMP</sequence>
<evidence type="ECO:0000313" key="2">
    <source>
        <dbReference type="EMBL" id="MBB6561389.1"/>
    </source>
</evidence>
<comment type="caution">
    <text evidence="2">The sequence shown here is derived from an EMBL/GenBank/DDBJ whole genome shotgun (WGS) entry which is preliminary data.</text>
</comment>
<name>A0A7X0UAX8_9BURK</name>
<reference evidence="2 3" key="1">
    <citation type="submission" date="2020-08" db="EMBL/GenBank/DDBJ databases">
        <title>Functional genomics of gut bacteria from endangered species of beetles.</title>
        <authorList>
            <person name="Carlos-Shanley C."/>
        </authorList>
    </citation>
    <scope>NUCLEOTIDE SEQUENCE [LARGE SCALE GENOMIC DNA]</scope>
    <source>
        <strain evidence="2 3">S00198</strain>
    </source>
</reference>
<dbReference type="EMBL" id="JACHLK010000008">
    <property type="protein sequence ID" value="MBB6561389.1"/>
    <property type="molecule type" value="Genomic_DNA"/>
</dbReference>
<dbReference type="AlphaFoldDB" id="A0A7X0UAX8"/>
<accession>A0A7X0UAX8</accession>
<keyword evidence="1" id="KW-0472">Membrane</keyword>